<dbReference type="Gene3D" id="1.10.260.40">
    <property type="entry name" value="lambda repressor-like DNA-binding domains"/>
    <property type="match status" value="1"/>
</dbReference>
<accession>A0ABU9I1M7</accession>
<comment type="caution">
    <text evidence="5">The sequence shown here is derived from an EMBL/GenBank/DDBJ whole genome shotgun (WGS) entry which is preliminary data.</text>
</comment>
<evidence type="ECO:0000256" key="2">
    <source>
        <dbReference type="ARBA" id="ARBA00023125"/>
    </source>
</evidence>
<keyword evidence="3" id="KW-0804">Transcription</keyword>
<dbReference type="InterPro" id="IPR010982">
    <property type="entry name" value="Lambda_DNA-bd_dom_sf"/>
</dbReference>
<dbReference type="PANTHER" id="PTHR46797">
    <property type="entry name" value="HTH-TYPE TRANSCRIPTIONAL REGULATOR"/>
    <property type="match status" value="1"/>
</dbReference>
<dbReference type="InterPro" id="IPR050807">
    <property type="entry name" value="TransReg_Diox_bact_type"/>
</dbReference>
<gene>
    <name evidence="5" type="ORF">AAEO56_17795</name>
</gene>
<evidence type="ECO:0000259" key="4">
    <source>
        <dbReference type="PROSITE" id="PS50943"/>
    </source>
</evidence>
<protein>
    <submittedName>
        <fullName evidence="5">Helix-turn-helix transcriptional regulator</fullName>
    </submittedName>
</protein>
<evidence type="ECO:0000313" key="5">
    <source>
        <dbReference type="EMBL" id="MEL1246131.1"/>
    </source>
</evidence>
<evidence type="ECO:0000313" key="6">
    <source>
        <dbReference type="Proteomes" id="UP001464555"/>
    </source>
</evidence>
<dbReference type="Proteomes" id="UP001464555">
    <property type="component" value="Unassembled WGS sequence"/>
</dbReference>
<dbReference type="Pfam" id="PF01381">
    <property type="entry name" value="HTH_3"/>
    <property type="match status" value="1"/>
</dbReference>
<name>A0ABU9I1M7_9FLAO</name>
<evidence type="ECO:0000256" key="1">
    <source>
        <dbReference type="ARBA" id="ARBA00023015"/>
    </source>
</evidence>
<sequence>MEVSEDKFLIDLGMHIRRLRELKNLSQEDLAMDSEIPKIQIQRIELAKINTTVKTLVKIANALGVEPKTLLDFTK</sequence>
<keyword evidence="1" id="KW-0805">Transcription regulation</keyword>
<dbReference type="PANTHER" id="PTHR46797:SF23">
    <property type="entry name" value="HTH-TYPE TRANSCRIPTIONAL REGULATOR SUTR"/>
    <property type="match status" value="1"/>
</dbReference>
<dbReference type="CDD" id="cd00093">
    <property type="entry name" value="HTH_XRE"/>
    <property type="match status" value="1"/>
</dbReference>
<keyword evidence="6" id="KW-1185">Reference proteome</keyword>
<keyword evidence="2" id="KW-0238">DNA-binding</keyword>
<organism evidence="5 6">
    <name type="scientific">Flavobacterium arundinis</name>
    <dbReference type="NCBI Taxonomy" id="3139143"/>
    <lineage>
        <taxon>Bacteria</taxon>
        <taxon>Pseudomonadati</taxon>
        <taxon>Bacteroidota</taxon>
        <taxon>Flavobacteriia</taxon>
        <taxon>Flavobacteriales</taxon>
        <taxon>Flavobacteriaceae</taxon>
        <taxon>Flavobacterium</taxon>
    </lineage>
</organism>
<dbReference type="RefSeq" id="WP_341698427.1">
    <property type="nucleotide sequence ID" value="NZ_JBBYHR010000012.1"/>
</dbReference>
<feature type="domain" description="HTH cro/C1-type" evidence="4">
    <location>
        <begin position="16"/>
        <end position="70"/>
    </location>
</feature>
<proteinExistence type="predicted"/>
<evidence type="ECO:0000256" key="3">
    <source>
        <dbReference type="ARBA" id="ARBA00023163"/>
    </source>
</evidence>
<dbReference type="SUPFAM" id="SSF47413">
    <property type="entry name" value="lambda repressor-like DNA-binding domains"/>
    <property type="match status" value="1"/>
</dbReference>
<dbReference type="PROSITE" id="PS50943">
    <property type="entry name" value="HTH_CROC1"/>
    <property type="match status" value="1"/>
</dbReference>
<dbReference type="EMBL" id="JBBYHR010000012">
    <property type="protein sequence ID" value="MEL1246131.1"/>
    <property type="molecule type" value="Genomic_DNA"/>
</dbReference>
<dbReference type="InterPro" id="IPR001387">
    <property type="entry name" value="Cro/C1-type_HTH"/>
</dbReference>
<reference evidence="5 6" key="1">
    <citation type="submission" date="2024-04" db="EMBL/GenBank/DDBJ databases">
        <title>Flavobacterium sp. DGU11 16S ribosomal RNA gene Genome sequencing and assembly.</title>
        <authorList>
            <person name="Park S."/>
        </authorList>
    </citation>
    <scope>NUCLEOTIDE SEQUENCE [LARGE SCALE GENOMIC DNA]</scope>
    <source>
        <strain evidence="5 6">DGU11</strain>
    </source>
</reference>
<dbReference type="SMART" id="SM00530">
    <property type="entry name" value="HTH_XRE"/>
    <property type="match status" value="1"/>
</dbReference>